<accession>A0A7V0I9Q1</accession>
<name>A0A7V0I9Q1_DESA2</name>
<evidence type="ECO:0000313" key="1">
    <source>
        <dbReference type="EMBL" id="HDD35202.1"/>
    </source>
</evidence>
<dbReference type="EMBL" id="DQWQ01000009">
    <property type="protein sequence ID" value="HDD35202.1"/>
    <property type="molecule type" value="Genomic_DNA"/>
</dbReference>
<organism evidence="1">
    <name type="scientific">Desulfofervidus auxilii</name>
    <dbReference type="NCBI Taxonomy" id="1621989"/>
    <lineage>
        <taxon>Bacteria</taxon>
        <taxon>Pseudomonadati</taxon>
        <taxon>Thermodesulfobacteriota</taxon>
        <taxon>Candidatus Desulfofervidia</taxon>
        <taxon>Candidatus Desulfofervidales</taxon>
        <taxon>Candidatus Desulfofervidaceae</taxon>
        <taxon>Candidatus Desulfofervidus</taxon>
    </lineage>
</organism>
<proteinExistence type="predicted"/>
<dbReference type="Proteomes" id="UP000885706">
    <property type="component" value="Unassembled WGS sequence"/>
</dbReference>
<reference evidence="1" key="1">
    <citation type="journal article" date="2020" name="mSystems">
        <title>Genome- and Community-Level Interaction Insights into Carbon Utilization and Element Cycling Functions of Hydrothermarchaeota in Hydrothermal Sediment.</title>
        <authorList>
            <person name="Zhou Z."/>
            <person name="Liu Y."/>
            <person name="Xu W."/>
            <person name="Pan J."/>
            <person name="Luo Z.H."/>
            <person name="Li M."/>
        </authorList>
    </citation>
    <scope>NUCLEOTIDE SEQUENCE [LARGE SCALE GENOMIC DNA]</scope>
    <source>
        <strain evidence="1">HyVt-113</strain>
    </source>
</reference>
<dbReference type="AlphaFoldDB" id="A0A7V0I9Q1"/>
<protein>
    <submittedName>
        <fullName evidence="1">Uncharacterized protein</fullName>
    </submittedName>
</protein>
<sequence length="62" mass="7375">MNRLGILAKTLRDMIEVKYGISITRRGIKKTTGVPVKSLWRTHSFEEIEDYYKNYEPSTYYL</sequence>
<comment type="caution">
    <text evidence="1">The sequence shown here is derived from an EMBL/GenBank/DDBJ whole genome shotgun (WGS) entry which is preliminary data.</text>
</comment>
<gene>
    <name evidence="1" type="ORF">ENF30_00200</name>
</gene>